<reference evidence="2 3" key="1">
    <citation type="journal article" date="2019" name="Commun. Biol.">
        <title>The bagworm genome reveals a unique fibroin gene that provides high tensile strength.</title>
        <authorList>
            <person name="Kono N."/>
            <person name="Nakamura H."/>
            <person name="Ohtoshi R."/>
            <person name="Tomita M."/>
            <person name="Numata K."/>
            <person name="Arakawa K."/>
        </authorList>
    </citation>
    <scope>NUCLEOTIDE SEQUENCE [LARGE SCALE GENOMIC DNA]</scope>
</reference>
<protein>
    <submittedName>
        <fullName evidence="2">Uncharacterized protein</fullName>
    </submittedName>
</protein>
<organism evidence="2 3">
    <name type="scientific">Eumeta variegata</name>
    <name type="common">Bagworm moth</name>
    <name type="synonym">Eumeta japonica</name>
    <dbReference type="NCBI Taxonomy" id="151549"/>
    <lineage>
        <taxon>Eukaryota</taxon>
        <taxon>Metazoa</taxon>
        <taxon>Ecdysozoa</taxon>
        <taxon>Arthropoda</taxon>
        <taxon>Hexapoda</taxon>
        <taxon>Insecta</taxon>
        <taxon>Pterygota</taxon>
        <taxon>Neoptera</taxon>
        <taxon>Endopterygota</taxon>
        <taxon>Lepidoptera</taxon>
        <taxon>Glossata</taxon>
        <taxon>Ditrysia</taxon>
        <taxon>Tineoidea</taxon>
        <taxon>Psychidae</taxon>
        <taxon>Oiketicinae</taxon>
        <taxon>Eumeta</taxon>
    </lineage>
</organism>
<gene>
    <name evidence="2" type="ORF">EVAR_53137_1</name>
</gene>
<keyword evidence="3" id="KW-1185">Reference proteome</keyword>
<name>A0A4C1YES3_EUMVA</name>
<feature type="region of interest" description="Disordered" evidence="1">
    <location>
        <begin position="68"/>
        <end position="88"/>
    </location>
</feature>
<dbReference type="AlphaFoldDB" id="A0A4C1YES3"/>
<proteinExistence type="predicted"/>
<accession>A0A4C1YES3</accession>
<dbReference type="Proteomes" id="UP000299102">
    <property type="component" value="Unassembled WGS sequence"/>
</dbReference>
<evidence type="ECO:0000313" key="2">
    <source>
        <dbReference type="EMBL" id="GBP73342.1"/>
    </source>
</evidence>
<dbReference type="EMBL" id="BGZK01001170">
    <property type="protein sequence ID" value="GBP73342.1"/>
    <property type="molecule type" value="Genomic_DNA"/>
</dbReference>
<evidence type="ECO:0000313" key="3">
    <source>
        <dbReference type="Proteomes" id="UP000299102"/>
    </source>
</evidence>
<sequence length="108" mass="12646">MQKKRRVVAHARNAIPVRTQKETNLTEQDEKRNPNEIRHLIAPLSWDAYRPTIFPIQDEGFGSQAPRAGSLRVKARPDASDLNGPKLKLTRRVDPPHIRFEFRYFWQC</sequence>
<evidence type="ECO:0000256" key="1">
    <source>
        <dbReference type="SAM" id="MobiDB-lite"/>
    </source>
</evidence>
<comment type="caution">
    <text evidence="2">The sequence shown here is derived from an EMBL/GenBank/DDBJ whole genome shotgun (WGS) entry which is preliminary data.</text>
</comment>